<dbReference type="Proteomes" id="UP001589691">
    <property type="component" value="Unassembled WGS sequence"/>
</dbReference>
<protein>
    <submittedName>
        <fullName evidence="1">Uncharacterized protein</fullName>
    </submittedName>
</protein>
<evidence type="ECO:0000313" key="2">
    <source>
        <dbReference type="Proteomes" id="UP001589691"/>
    </source>
</evidence>
<dbReference type="RefSeq" id="WP_137643365.1">
    <property type="nucleotide sequence ID" value="NZ_BJEA01000017.1"/>
</dbReference>
<reference evidence="1 2" key="1">
    <citation type="submission" date="2024-09" db="EMBL/GenBank/DDBJ databases">
        <authorList>
            <person name="Sun Q."/>
            <person name="Mori K."/>
        </authorList>
    </citation>
    <scope>NUCLEOTIDE SEQUENCE [LARGE SCALE GENOMIC DNA]</scope>
    <source>
        <strain evidence="1 2">TBRC 4576</strain>
    </source>
</reference>
<gene>
    <name evidence="1" type="ORF">ACFFLI_06600</name>
</gene>
<sequence>MNFKVTAGYFCPLTDTALADNQFSGLLGVTFKYECNLVYPENAGPNFGVLVDDQPVDLFDNLYVCYDGQKVQAAIMQNLGPVEFVLVGGRYEYANHDFREMSLTELNENLQVAPDMLSRQRMVVSNFTYRRYHSRPSEHVVSGPWGIGDAQGFQLADPAQFPSAVQTAASQLATEIGALSRQLQETDPRMVTVEQASLGRETRLAQLRAWYHLTRQPFTTDQVLERLQTAYLKNLDYLQALQQPS</sequence>
<dbReference type="EMBL" id="JBHLZY010000016">
    <property type="protein sequence ID" value="MFB9769532.1"/>
    <property type="molecule type" value="Genomic_DNA"/>
</dbReference>
<name>A0ABV5WTR4_9LACO</name>
<keyword evidence="2" id="KW-1185">Reference proteome</keyword>
<organism evidence="1 2">
    <name type="scientific">Lactiplantibacillus modestisalitolerans</name>
    <dbReference type="NCBI Taxonomy" id="1457219"/>
    <lineage>
        <taxon>Bacteria</taxon>
        <taxon>Bacillati</taxon>
        <taxon>Bacillota</taxon>
        <taxon>Bacilli</taxon>
        <taxon>Lactobacillales</taxon>
        <taxon>Lactobacillaceae</taxon>
        <taxon>Lactiplantibacillus</taxon>
    </lineage>
</organism>
<evidence type="ECO:0000313" key="1">
    <source>
        <dbReference type="EMBL" id="MFB9769532.1"/>
    </source>
</evidence>
<comment type="caution">
    <text evidence="1">The sequence shown here is derived from an EMBL/GenBank/DDBJ whole genome shotgun (WGS) entry which is preliminary data.</text>
</comment>
<accession>A0ABV5WTR4</accession>
<proteinExistence type="predicted"/>